<evidence type="ECO:0000256" key="1">
    <source>
        <dbReference type="SAM" id="SignalP"/>
    </source>
</evidence>
<protein>
    <recommendedName>
        <fullName evidence="2">DUF8020 domain-containing protein</fullName>
    </recommendedName>
</protein>
<dbReference type="AlphaFoldDB" id="A0A846XZM5"/>
<dbReference type="Pfam" id="PF26059">
    <property type="entry name" value="DUF8020"/>
    <property type="match status" value="1"/>
</dbReference>
<proteinExistence type="predicted"/>
<keyword evidence="4" id="KW-1185">Reference proteome</keyword>
<feature type="domain" description="DUF8020" evidence="2">
    <location>
        <begin position="34"/>
        <end position="106"/>
    </location>
</feature>
<dbReference type="InterPro" id="IPR058333">
    <property type="entry name" value="DUF8020"/>
</dbReference>
<evidence type="ECO:0000313" key="3">
    <source>
        <dbReference type="EMBL" id="NKY52503.1"/>
    </source>
</evidence>
<dbReference type="EMBL" id="JAAXOP010000012">
    <property type="protein sequence ID" value="NKY52503.1"/>
    <property type="molecule type" value="Genomic_DNA"/>
</dbReference>
<accession>A0A846XZM5</accession>
<organism evidence="3 4">
    <name type="scientific">Nocardia vermiculata</name>
    <dbReference type="NCBI Taxonomy" id="257274"/>
    <lineage>
        <taxon>Bacteria</taxon>
        <taxon>Bacillati</taxon>
        <taxon>Actinomycetota</taxon>
        <taxon>Actinomycetes</taxon>
        <taxon>Mycobacteriales</taxon>
        <taxon>Nocardiaceae</taxon>
        <taxon>Nocardia</taxon>
    </lineage>
</organism>
<gene>
    <name evidence="3" type="ORF">HGA08_20055</name>
</gene>
<name>A0A846XZM5_9NOCA</name>
<dbReference type="RefSeq" id="WP_067878854.1">
    <property type="nucleotide sequence ID" value="NZ_JAAXOP010000012.1"/>
</dbReference>
<reference evidence="3 4" key="1">
    <citation type="submission" date="2020-04" db="EMBL/GenBank/DDBJ databases">
        <title>MicrobeNet Type strains.</title>
        <authorList>
            <person name="Nicholson A.C."/>
        </authorList>
    </citation>
    <scope>NUCLEOTIDE SEQUENCE [LARGE SCALE GENOMIC DNA]</scope>
    <source>
        <strain evidence="3 4">JCM 12354</strain>
    </source>
</reference>
<keyword evidence="1" id="KW-0732">Signal</keyword>
<feature type="signal peptide" evidence="1">
    <location>
        <begin position="1"/>
        <end position="26"/>
    </location>
</feature>
<feature type="chain" id="PRO_5032374102" description="DUF8020 domain-containing protein" evidence="1">
    <location>
        <begin position="27"/>
        <end position="238"/>
    </location>
</feature>
<comment type="caution">
    <text evidence="3">The sequence shown here is derived from an EMBL/GenBank/DDBJ whole genome shotgun (WGS) entry which is preliminary data.</text>
</comment>
<evidence type="ECO:0000313" key="4">
    <source>
        <dbReference type="Proteomes" id="UP000565711"/>
    </source>
</evidence>
<evidence type="ECO:0000259" key="2">
    <source>
        <dbReference type="Pfam" id="PF26059"/>
    </source>
</evidence>
<sequence>MKFQRLAAVSALVIGAMTAGMTVVHADPAAAPAPIRYSVKLVDKTVVTNLQGGTFRLSDDHKSYDIADSRGATVVSLPAEFEFAGVKIPLTSAIEHDGAMLKLTPERTFDEADRAAAVQAAAGEPIAVKPVASAMENARALSDFKTNFGIATAIGTFLGTVVGVIAGGITGCLLGLPIFGVTCLPAAVAGAGIGGVLGTILVGGPALAITAFDVIGTLSAAPGTTKWADDKDDKKYDK</sequence>
<dbReference type="Proteomes" id="UP000565711">
    <property type="component" value="Unassembled WGS sequence"/>
</dbReference>